<dbReference type="OrthoDB" id="5863913at2759"/>
<feature type="chain" id="PRO_5002146892" evidence="1">
    <location>
        <begin position="17"/>
        <end position="99"/>
    </location>
</feature>
<evidence type="ECO:0000313" key="3">
    <source>
        <dbReference type="Proteomes" id="UP000054047"/>
    </source>
</evidence>
<protein>
    <submittedName>
        <fullName evidence="2">Uncharacterized protein</fullName>
    </submittedName>
</protein>
<dbReference type="EMBL" id="KN733267">
    <property type="protein sequence ID" value="KIH58313.1"/>
    <property type="molecule type" value="Genomic_DNA"/>
</dbReference>
<feature type="signal peptide" evidence="1">
    <location>
        <begin position="1"/>
        <end position="16"/>
    </location>
</feature>
<dbReference type="AlphaFoldDB" id="A0A0C2CNM8"/>
<accession>A0A0C2CNM8</accession>
<proteinExistence type="predicted"/>
<dbReference type="Proteomes" id="UP000054047">
    <property type="component" value="Unassembled WGS sequence"/>
</dbReference>
<evidence type="ECO:0000256" key="1">
    <source>
        <dbReference type="SAM" id="SignalP"/>
    </source>
</evidence>
<keyword evidence="3" id="KW-1185">Reference proteome</keyword>
<reference evidence="2 3" key="1">
    <citation type="submission" date="2013-12" db="EMBL/GenBank/DDBJ databases">
        <title>Draft genome of the parsitic nematode Ancylostoma duodenale.</title>
        <authorList>
            <person name="Mitreva M."/>
        </authorList>
    </citation>
    <scope>NUCLEOTIDE SEQUENCE [LARGE SCALE GENOMIC DNA]</scope>
    <source>
        <strain evidence="2 3">Zhejiang</strain>
    </source>
</reference>
<evidence type="ECO:0000313" key="2">
    <source>
        <dbReference type="EMBL" id="KIH58313.1"/>
    </source>
</evidence>
<gene>
    <name evidence="2" type="ORF">ANCDUO_11481</name>
</gene>
<organism evidence="2 3">
    <name type="scientific">Ancylostoma duodenale</name>
    <dbReference type="NCBI Taxonomy" id="51022"/>
    <lineage>
        <taxon>Eukaryota</taxon>
        <taxon>Metazoa</taxon>
        <taxon>Ecdysozoa</taxon>
        <taxon>Nematoda</taxon>
        <taxon>Chromadorea</taxon>
        <taxon>Rhabditida</taxon>
        <taxon>Rhabditina</taxon>
        <taxon>Rhabditomorpha</taxon>
        <taxon>Strongyloidea</taxon>
        <taxon>Ancylostomatidae</taxon>
        <taxon>Ancylostomatinae</taxon>
        <taxon>Ancylostoma</taxon>
    </lineage>
</organism>
<keyword evidence="1" id="KW-0732">Signal</keyword>
<sequence length="99" mass="10822">MLRLFLLLTLPALGFADYIPPAYPPPYYHISSYPKNTGPLYAKTDEFSDSNAVAMDARVRVKRQYYYGGYPGYYNPIGTGSAWAAGGGLIGNTLSFLVG</sequence>
<name>A0A0C2CNM8_9BILA</name>